<dbReference type="EMBL" id="JYDP01000005">
    <property type="protein sequence ID" value="KRZ17763.1"/>
    <property type="molecule type" value="Genomic_DNA"/>
</dbReference>
<protein>
    <submittedName>
        <fullName evidence="2">Uncharacterized protein</fullName>
    </submittedName>
</protein>
<evidence type="ECO:0000256" key="1">
    <source>
        <dbReference type="SAM" id="MobiDB-lite"/>
    </source>
</evidence>
<reference evidence="2 3" key="1">
    <citation type="submission" date="2015-01" db="EMBL/GenBank/DDBJ databases">
        <title>Evolution of Trichinella species and genotypes.</title>
        <authorList>
            <person name="Korhonen P.K."/>
            <person name="Edoardo P."/>
            <person name="Giuseppe L.R."/>
            <person name="Gasser R.B."/>
        </authorList>
    </citation>
    <scope>NUCLEOTIDE SEQUENCE [LARGE SCALE GENOMIC DNA]</scope>
    <source>
        <strain evidence="2">ISS1029</strain>
    </source>
</reference>
<dbReference type="AlphaFoldDB" id="A0A0V1I4G6"/>
<evidence type="ECO:0000313" key="2">
    <source>
        <dbReference type="EMBL" id="KRZ17763.1"/>
    </source>
</evidence>
<accession>A0A0V1I4G6</accession>
<gene>
    <name evidence="2" type="ORF">T11_7386</name>
</gene>
<keyword evidence="3" id="KW-1185">Reference proteome</keyword>
<organism evidence="2 3">
    <name type="scientific">Trichinella zimbabwensis</name>
    <dbReference type="NCBI Taxonomy" id="268475"/>
    <lineage>
        <taxon>Eukaryota</taxon>
        <taxon>Metazoa</taxon>
        <taxon>Ecdysozoa</taxon>
        <taxon>Nematoda</taxon>
        <taxon>Enoplea</taxon>
        <taxon>Dorylaimia</taxon>
        <taxon>Trichinellida</taxon>
        <taxon>Trichinellidae</taxon>
        <taxon>Trichinella</taxon>
    </lineage>
</organism>
<proteinExistence type="predicted"/>
<feature type="region of interest" description="Disordered" evidence="1">
    <location>
        <begin position="1"/>
        <end position="68"/>
    </location>
</feature>
<dbReference type="Proteomes" id="UP000055024">
    <property type="component" value="Unassembled WGS sequence"/>
</dbReference>
<evidence type="ECO:0000313" key="3">
    <source>
        <dbReference type="Proteomes" id="UP000055024"/>
    </source>
</evidence>
<name>A0A0V1I4G6_9BILA</name>
<sequence>MVAALEKRVSRHPATAPEMDETPGGPETGRPRPDTGRRSQSAMPPQGRDGTFPGQRRRGSWRQPTARIPLQVDVVICVHRQWEFHRS</sequence>
<comment type="caution">
    <text evidence="2">The sequence shown here is derived from an EMBL/GenBank/DDBJ whole genome shotgun (WGS) entry which is preliminary data.</text>
</comment>